<evidence type="ECO:0000256" key="6">
    <source>
        <dbReference type="ARBA" id="ARBA00022723"/>
    </source>
</evidence>
<comment type="cofactor">
    <cofactor evidence="9">
        <name>Zn(2+)</name>
        <dbReference type="ChEBI" id="CHEBI:29105"/>
    </cofactor>
    <text evidence="9">Binds 1 zinc ion per subunit.</text>
</comment>
<keyword evidence="4 9" id="KW-0637">Prenyltransferase</keyword>
<sequence>MSKIEEIDIDTDEQYTSGSTSSGGEYDDIYDEYKDEKLTTTIINQIELSKSVQDKHKQNGYDETLKSQKIIKFLKRSLEGVNSSHQALDSSKVWIAFWALNGLDLLGNLDSMQDVSERTASYFTVLQNSDGGFGGGNTHTSHSVSTFAAVSALFSVGTEQVYNVINRETMYQYLLRMKTQEGAFRTEIGGEVDSRSTYCAIAVASMLNILTDELKSGVAEFLERCQTYEGGFGAYPGNEAHGGYTFCAVSALAILNKLDIIDMESLHRWITFRQTEDGGFQGRTNKLVDTCYSYWQGAVVVIIQSFYDYQCHTDISGQQTPIDNGKLLFSQRSLQEYILICCQDKAGGFGDHPVKGRDYYHTSYGLSGLSLSQHNDIYKIIKTMNNEQIEQAVPPITLQSDVFKFNDQGDVVEPTHPLYNIKITKLEKGLKYFHSLPFPPK</sequence>
<keyword evidence="7" id="KW-0677">Repeat</keyword>
<dbReference type="PANTHER" id="PTHR11774">
    <property type="entry name" value="GERANYLGERANYL TRANSFERASE TYPE BETA SUBUNIT"/>
    <property type="match status" value="1"/>
</dbReference>
<evidence type="ECO:0000256" key="1">
    <source>
        <dbReference type="ARBA" id="ARBA00010497"/>
    </source>
</evidence>
<evidence type="ECO:0000256" key="9">
    <source>
        <dbReference type="RuleBase" id="RU365056"/>
    </source>
</evidence>
<keyword evidence="6 9" id="KW-0479">Metal-binding</keyword>
<comment type="caution">
    <text evidence="12">The sequence shown here is derived from an EMBL/GenBank/DDBJ whole genome shotgun (WGS) entry which is preliminary data.</text>
</comment>
<dbReference type="GO" id="GO:0004660">
    <property type="term" value="F:protein farnesyltransferase activity"/>
    <property type="evidence" value="ECO:0007669"/>
    <property type="project" value="UniProtKB-UniRule"/>
</dbReference>
<dbReference type="InterPro" id="IPR001330">
    <property type="entry name" value="Prenyltrans"/>
</dbReference>
<dbReference type="InterPro" id="IPR045089">
    <property type="entry name" value="PGGT1B-like"/>
</dbReference>
<dbReference type="AlphaFoldDB" id="A0A151Z5R6"/>
<dbReference type="InterPro" id="IPR008930">
    <property type="entry name" value="Terpenoid_cyclase/PrenylTrfase"/>
</dbReference>
<comment type="function">
    <text evidence="9">Catalyzes the transfer of a farnesyl moiety from farnesyl diphosphate to a cysteine at the fourth position from the C-terminus of several proteins. The beta subunit is responsible for peptide-binding.</text>
</comment>
<evidence type="ECO:0000256" key="3">
    <source>
        <dbReference type="ARBA" id="ARBA00015798"/>
    </source>
</evidence>
<dbReference type="GO" id="GO:0008270">
    <property type="term" value="F:zinc ion binding"/>
    <property type="evidence" value="ECO:0007669"/>
    <property type="project" value="UniProtKB-UniRule"/>
</dbReference>
<dbReference type="InParanoid" id="A0A151Z5R6"/>
<evidence type="ECO:0000256" key="5">
    <source>
        <dbReference type="ARBA" id="ARBA00022679"/>
    </source>
</evidence>
<dbReference type="SUPFAM" id="SSF48239">
    <property type="entry name" value="Terpenoid cyclases/Protein prenyltransferases"/>
    <property type="match status" value="1"/>
</dbReference>
<dbReference type="Proteomes" id="UP000076078">
    <property type="component" value="Unassembled WGS sequence"/>
</dbReference>
<evidence type="ECO:0000313" key="13">
    <source>
        <dbReference type="Proteomes" id="UP000076078"/>
    </source>
</evidence>
<accession>A0A151Z5R6</accession>
<gene>
    <name evidence="12" type="ORF">DLAC_10384</name>
</gene>
<evidence type="ECO:0000259" key="11">
    <source>
        <dbReference type="Pfam" id="PF00432"/>
    </source>
</evidence>
<evidence type="ECO:0000256" key="7">
    <source>
        <dbReference type="ARBA" id="ARBA00022737"/>
    </source>
</evidence>
<comment type="subunit">
    <text evidence="9">Heterodimer of an alpha and a beta subunit.</text>
</comment>
<keyword evidence="5 9" id="KW-0808">Transferase</keyword>
<dbReference type="OMA" id="MLYWIAN"/>
<evidence type="ECO:0000256" key="2">
    <source>
        <dbReference type="ARBA" id="ARBA00012702"/>
    </source>
</evidence>
<name>A0A151Z5R6_TIELA</name>
<keyword evidence="8 9" id="KW-0862">Zinc</keyword>
<comment type="catalytic activity">
    <reaction evidence="9">
        <text>L-cysteinyl-[protein] + (2E,6E)-farnesyl diphosphate = S-(2E,6E)-farnesyl-L-cysteinyl-[protein] + diphosphate</text>
        <dbReference type="Rhea" id="RHEA:13345"/>
        <dbReference type="Rhea" id="RHEA-COMP:10131"/>
        <dbReference type="Rhea" id="RHEA-COMP:11535"/>
        <dbReference type="ChEBI" id="CHEBI:29950"/>
        <dbReference type="ChEBI" id="CHEBI:33019"/>
        <dbReference type="ChEBI" id="CHEBI:86019"/>
        <dbReference type="ChEBI" id="CHEBI:175763"/>
    </reaction>
</comment>
<dbReference type="Pfam" id="PF00432">
    <property type="entry name" value="Prenyltrans"/>
    <property type="match status" value="1"/>
</dbReference>
<dbReference type="EMBL" id="LODT01000042">
    <property type="protein sequence ID" value="KYQ89144.1"/>
    <property type="molecule type" value="Genomic_DNA"/>
</dbReference>
<dbReference type="GO" id="GO:0005965">
    <property type="term" value="C:protein farnesyltransferase complex"/>
    <property type="evidence" value="ECO:0007669"/>
    <property type="project" value="UniProtKB-UniRule"/>
</dbReference>
<dbReference type="CDD" id="cd02893">
    <property type="entry name" value="FTase"/>
    <property type="match status" value="1"/>
</dbReference>
<comment type="similarity">
    <text evidence="1 9">Belongs to the protein prenyltransferase subunit beta family.</text>
</comment>
<dbReference type="PANTHER" id="PTHR11774:SF6">
    <property type="entry name" value="PROTEIN FARNESYLTRANSFERASE SUBUNIT BETA"/>
    <property type="match status" value="1"/>
</dbReference>
<dbReference type="EC" id="2.5.1.58" evidence="2 9"/>
<protein>
    <recommendedName>
        <fullName evidence="3 9">Protein farnesyltransferase subunit beta</fullName>
        <shortName evidence="9">FTase-beta</shortName>
        <ecNumber evidence="2 9">2.5.1.58</ecNumber>
    </recommendedName>
</protein>
<feature type="region of interest" description="Disordered" evidence="10">
    <location>
        <begin position="1"/>
        <end position="26"/>
    </location>
</feature>
<dbReference type="InterPro" id="IPR026872">
    <property type="entry name" value="FTB"/>
</dbReference>
<dbReference type="OrthoDB" id="10261146at2759"/>
<evidence type="ECO:0000256" key="10">
    <source>
        <dbReference type="SAM" id="MobiDB-lite"/>
    </source>
</evidence>
<evidence type="ECO:0000256" key="8">
    <source>
        <dbReference type="ARBA" id="ARBA00022833"/>
    </source>
</evidence>
<dbReference type="Gene3D" id="1.50.10.20">
    <property type="match status" value="1"/>
</dbReference>
<dbReference type="STRING" id="361077.A0A151Z5R6"/>
<reference evidence="12 13" key="1">
    <citation type="submission" date="2015-12" db="EMBL/GenBank/DDBJ databases">
        <title>Dictyostelia acquired genes for synthesis and detection of signals that induce cell-type specialization by lateral gene transfer from prokaryotes.</title>
        <authorList>
            <person name="Gloeckner G."/>
            <person name="Schaap P."/>
        </authorList>
    </citation>
    <scope>NUCLEOTIDE SEQUENCE [LARGE SCALE GENOMIC DNA]</scope>
    <source>
        <strain evidence="12 13">TK</strain>
    </source>
</reference>
<proteinExistence type="inferred from homology"/>
<dbReference type="GO" id="GO:0097354">
    <property type="term" value="P:prenylation"/>
    <property type="evidence" value="ECO:0007669"/>
    <property type="project" value="UniProtKB-UniRule"/>
</dbReference>
<keyword evidence="13" id="KW-1185">Reference proteome</keyword>
<feature type="domain" description="Prenyltransferase alpha-alpha toroid" evidence="11">
    <location>
        <begin position="65"/>
        <end position="421"/>
    </location>
</feature>
<evidence type="ECO:0000256" key="4">
    <source>
        <dbReference type="ARBA" id="ARBA00022602"/>
    </source>
</evidence>
<dbReference type="FunCoup" id="A0A151Z5R6">
    <property type="interactions" value="511"/>
</dbReference>
<evidence type="ECO:0000313" key="12">
    <source>
        <dbReference type="EMBL" id="KYQ89144.1"/>
    </source>
</evidence>
<organism evidence="12 13">
    <name type="scientific">Tieghemostelium lacteum</name>
    <name type="common">Slime mold</name>
    <name type="synonym">Dictyostelium lacteum</name>
    <dbReference type="NCBI Taxonomy" id="361077"/>
    <lineage>
        <taxon>Eukaryota</taxon>
        <taxon>Amoebozoa</taxon>
        <taxon>Evosea</taxon>
        <taxon>Eumycetozoa</taxon>
        <taxon>Dictyostelia</taxon>
        <taxon>Dictyosteliales</taxon>
        <taxon>Raperosteliaceae</taxon>
        <taxon>Tieghemostelium</taxon>
    </lineage>
</organism>